<dbReference type="RefSeq" id="WP_184924467.1">
    <property type="nucleotide sequence ID" value="NZ_JACHMO010000001.1"/>
</dbReference>
<keyword evidence="2" id="KW-1185">Reference proteome</keyword>
<comment type="caution">
    <text evidence="1">The sequence shown here is derived from an EMBL/GenBank/DDBJ whole genome shotgun (WGS) entry which is preliminary data.</text>
</comment>
<dbReference type="EMBL" id="JACHMO010000001">
    <property type="protein sequence ID" value="MBB5805733.1"/>
    <property type="molecule type" value="Genomic_DNA"/>
</dbReference>
<dbReference type="InterPro" id="IPR019587">
    <property type="entry name" value="Polyketide_cyclase/dehydratase"/>
</dbReference>
<sequence>MTRFEVVANIAAPPQRVFDVSLEVEVHTASMSGSAERAVDGVTSGRLRPGDTVTWQATHFGLRWRMTSRISAFDPPRFFVDEQVRGPFKRWHHAHHFDPDGHGGTVMRDVIDFAAPLGPLGIAAERLVLNRYMPRLINLRNEHVKAIAER</sequence>
<protein>
    <submittedName>
        <fullName evidence="1">Ligand-binding SRPBCC domain-containing protein</fullName>
    </submittedName>
</protein>
<dbReference type="CDD" id="cd07820">
    <property type="entry name" value="SRPBCC_3"/>
    <property type="match status" value="1"/>
</dbReference>
<dbReference type="Gene3D" id="3.30.530.20">
    <property type="match status" value="1"/>
</dbReference>
<reference evidence="1 2" key="1">
    <citation type="submission" date="2020-08" db="EMBL/GenBank/DDBJ databases">
        <title>Sequencing the genomes of 1000 actinobacteria strains.</title>
        <authorList>
            <person name="Klenk H.-P."/>
        </authorList>
    </citation>
    <scope>NUCLEOTIDE SEQUENCE [LARGE SCALE GENOMIC DNA]</scope>
    <source>
        <strain evidence="1 2">DSM 45486</strain>
    </source>
</reference>
<evidence type="ECO:0000313" key="1">
    <source>
        <dbReference type="EMBL" id="MBB5805733.1"/>
    </source>
</evidence>
<proteinExistence type="predicted"/>
<name>A0A7W9HPL4_9PSEU</name>
<organism evidence="1 2">
    <name type="scientific">Saccharothrix ecbatanensis</name>
    <dbReference type="NCBI Taxonomy" id="1105145"/>
    <lineage>
        <taxon>Bacteria</taxon>
        <taxon>Bacillati</taxon>
        <taxon>Actinomycetota</taxon>
        <taxon>Actinomycetes</taxon>
        <taxon>Pseudonocardiales</taxon>
        <taxon>Pseudonocardiaceae</taxon>
        <taxon>Saccharothrix</taxon>
    </lineage>
</organism>
<dbReference type="AlphaFoldDB" id="A0A7W9HPL4"/>
<evidence type="ECO:0000313" key="2">
    <source>
        <dbReference type="Proteomes" id="UP000552097"/>
    </source>
</evidence>
<dbReference type="SUPFAM" id="SSF55961">
    <property type="entry name" value="Bet v1-like"/>
    <property type="match status" value="1"/>
</dbReference>
<accession>A0A7W9HPL4</accession>
<dbReference type="Pfam" id="PF10604">
    <property type="entry name" value="Polyketide_cyc2"/>
    <property type="match status" value="1"/>
</dbReference>
<dbReference type="Proteomes" id="UP000552097">
    <property type="component" value="Unassembled WGS sequence"/>
</dbReference>
<dbReference type="InterPro" id="IPR023393">
    <property type="entry name" value="START-like_dom_sf"/>
</dbReference>
<gene>
    <name evidence="1" type="ORF">F4560_005501</name>
</gene>